<dbReference type="Pfam" id="PF14032">
    <property type="entry name" value="PknH_C"/>
    <property type="match status" value="1"/>
</dbReference>
<protein>
    <recommendedName>
        <fullName evidence="2">PknH-like extracellular domain-containing protein</fullName>
    </recommendedName>
</protein>
<accession>A0A829HUT5</accession>
<dbReference type="AlphaFoldDB" id="A0A829HUT5"/>
<evidence type="ECO:0000313" key="3">
    <source>
        <dbReference type="EMBL" id="EPQ23494.1"/>
    </source>
</evidence>
<feature type="region of interest" description="Disordered" evidence="1">
    <location>
        <begin position="44"/>
        <end position="76"/>
    </location>
</feature>
<feature type="compositionally biased region" description="Low complexity" evidence="1">
    <location>
        <begin position="44"/>
        <end position="59"/>
    </location>
</feature>
<name>A0A829HUT5_9MYCO</name>
<evidence type="ECO:0000256" key="1">
    <source>
        <dbReference type="SAM" id="MobiDB-lite"/>
    </source>
</evidence>
<evidence type="ECO:0000313" key="4">
    <source>
        <dbReference type="Proteomes" id="UP000014969"/>
    </source>
</evidence>
<feature type="domain" description="PknH-like extracellular" evidence="2">
    <location>
        <begin position="87"/>
        <end position="269"/>
    </location>
</feature>
<sequence length="273" mass="28908">MDSGMTAVTNTAGGLMTISTAKSRTRTVLCATAIAALALSGCTGQQGTTETSAATTTTTRSVNLPAPSLPDSGPAGLTGWPGQDKITEEAMVAALFTDEEIARALDTDVAKTNKRDKPFTATDSDDASCNVTQGLTVESVGKDYETFRGTEMLLGDAKNPDAQVYQAIAAYGDKNAAQTQFTTVSDEIKACDGKTYNFTDPDGNKVPVTVSVALRNTKRVNWALTYGPSKYRCFVSYNGVANVVVQTQVCARSNSKQLVQKMADRIVDKLQLS</sequence>
<dbReference type="InterPro" id="IPR026954">
    <property type="entry name" value="PknH-like_Extracell"/>
</dbReference>
<organism evidence="3 4">
    <name type="scientific">Mycobacteroides abscessus subsp. bolletii CRM-0020</name>
    <dbReference type="NCBI Taxonomy" id="1306401"/>
    <lineage>
        <taxon>Bacteria</taxon>
        <taxon>Bacillati</taxon>
        <taxon>Actinomycetota</taxon>
        <taxon>Actinomycetes</taxon>
        <taxon>Mycobacteriales</taxon>
        <taxon>Mycobacteriaceae</taxon>
        <taxon>Mycobacteroides</taxon>
        <taxon>Mycobacteroides abscessus</taxon>
    </lineage>
</organism>
<gene>
    <name evidence="3" type="ORF">J108_10775</name>
</gene>
<comment type="caution">
    <text evidence="3">The sequence shown here is derived from an EMBL/GenBank/DDBJ whole genome shotgun (WGS) entry which is preliminary data.</text>
</comment>
<reference evidence="3 4" key="1">
    <citation type="journal article" date="2013" name="Genome Announc.">
        <title>Genome Sequence of an Epidemic Isolate of Mycobacterium abscessus subsp. bolletii from Rio de Janeiro, Brazil.</title>
        <authorList>
            <person name="Davidson R.M."/>
            <person name="Reynolds P.R."/>
            <person name="Farias-Hesson E."/>
            <person name="Duarte R.S."/>
            <person name="Jackson M."/>
            <person name="Strong M."/>
        </authorList>
    </citation>
    <scope>NUCLEOTIDE SEQUENCE [LARGE SCALE GENOMIC DNA]</scope>
    <source>
        <strain evidence="3 4">CRM-0020</strain>
    </source>
</reference>
<evidence type="ECO:0000259" key="2">
    <source>
        <dbReference type="Pfam" id="PF14032"/>
    </source>
</evidence>
<dbReference type="InterPro" id="IPR038232">
    <property type="entry name" value="PknH-like_Extracell_sf"/>
</dbReference>
<proteinExistence type="predicted"/>
<dbReference type="Gene3D" id="3.40.1000.70">
    <property type="entry name" value="PknH-like extracellular domain"/>
    <property type="match status" value="1"/>
</dbReference>
<dbReference type="Proteomes" id="UP000014969">
    <property type="component" value="Unassembled WGS sequence"/>
</dbReference>
<dbReference type="EMBL" id="ATFQ01000019">
    <property type="protein sequence ID" value="EPQ23494.1"/>
    <property type="molecule type" value="Genomic_DNA"/>
</dbReference>